<dbReference type="InterPro" id="IPR004358">
    <property type="entry name" value="Sig_transdc_His_kin-like_C"/>
</dbReference>
<keyword evidence="9" id="KW-1133">Transmembrane helix</keyword>
<evidence type="ECO:0000256" key="8">
    <source>
        <dbReference type="ARBA" id="ARBA00023012"/>
    </source>
</evidence>
<dbReference type="EC" id="2.7.13.3" evidence="2"/>
<dbReference type="Pfam" id="PF13426">
    <property type="entry name" value="PAS_9"/>
    <property type="match status" value="1"/>
</dbReference>
<dbReference type="PANTHER" id="PTHR43065">
    <property type="entry name" value="SENSOR HISTIDINE KINASE"/>
    <property type="match status" value="1"/>
</dbReference>
<keyword evidence="9" id="KW-0812">Transmembrane</keyword>
<dbReference type="Gene3D" id="3.30.565.10">
    <property type="entry name" value="Histidine kinase-like ATPase, C-terminal domain"/>
    <property type="match status" value="1"/>
</dbReference>
<feature type="transmembrane region" description="Helical" evidence="9">
    <location>
        <begin position="47"/>
        <end position="68"/>
    </location>
</feature>
<dbReference type="CDD" id="cd00130">
    <property type="entry name" value="PAS"/>
    <property type="match status" value="1"/>
</dbReference>
<dbReference type="SUPFAM" id="SSF55874">
    <property type="entry name" value="ATPase domain of HSP90 chaperone/DNA topoisomerase II/histidine kinase"/>
    <property type="match status" value="1"/>
</dbReference>
<keyword evidence="7" id="KW-0067">ATP-binding</keyword>
<dbReference type="Gene3D" id="1.10.287.130">
    <property type="match status" value="1"/>
</dbReference>
<accession>A0A7W0C9H6</accession>
<evidence type="ECO:0000256" key="7">
    <source>
        <dbReference type="ARBA" id="ARBA00022840"/>
    </source>
</evidence>
<name>A0A7W0C9H6_9BACT</name>
<comment type="caution">
    <text evidence="12">The sequence shown here is derived from an EMBL/GenBank/DDBJ whole genome shotgun (WGS) entry which is preliminary data.</text>
</comment>
<dbReference type="InterPro" id="IPR005467">
    <property type="entry name" value="His_kinase_dom"/>
</dbReference>
<evidence type="ECO:0000313" key="13">
    <source>
        <dbReference type="Proteomes" id="UP000525298"/>
    </source>
</evidence>
<dbReference type="SMART" id="SM00388">
    <property type="entry name" value="HisKA"/>
    <property type="match status" value="1"/>
</dbReference>
<dbReference type="NCBIfam" id="TIGR00229">
    <property type="entry name" value="sensory_box"/>
    <property type="match status" value="1"/>
</dbReference>
<keyword evidence="5" id="KW-0547">Nucleotide-binding</keyword>
<dbReference type="InterPro" id="IPR003594">
    <property type="entry name" value="HATPase_dom"/>
</dbReference>
<dbReference type="Pfam" id="PF08448">
    <property type="entry name" value="PAS_4"/>
    <property type="match status" value="1"/>
</dbReference>
<evidence type="ECO:0000259" key="10">
    <source>
        <dbReference type="PROSITE" id="PS50109"/>
    </source>
</evidence>
<dbReference type="SMART" id="SM00091">
    <property type="entry name" value="PAS"/>
    <property type="match status" value="1"/>
</dbReference>
<dbReference type="PROSITE" id="PS50112">
    <property type="entry name" value="PAS"/>
    <property type="match status" value="1"/>
</dbReference>
<dbReference type="EMBL" id="JACDUS010000004">
    <property type="protein sequence ID" value="MBA2881575.1"/>
    <property type="molecule type" value="Genomic_DNA"/>
</dbReference>
<dbReference type="InterPro" id="IPR013656">
    <property type="entry name" value="PAS_4"/>
</dbReference>
<proteinExistence type="predicted"/>
<dbReference type="AlphaFoldDB" id="A0A7W0C9H6"/>
<feature type="domain" description="PAS" evidence="11">
    <location>
        <begin position="206"/>
        <end position="279"/>
    </location>
</feature>
<dbReference type="PRINTS" id="PR00344">
    <property type="entry name" value="BCTRLSENSOR"/>
</dbReference>
<dbReference type="RefSeq" id="WP_181551220.1">
    <property type="nucleotide sequence ID" value="NZ_JACDUS010000004.1"/>
</dbReference>
<dbReference type="InterPro" id="IPR000014">
    <property type="entry name" value="PAS"/>
</dbReference>
<dbReference type="Pfam" id="PF00512">
    <property type="entry name" value="HisKA"/>
    <property type="match status" value="1"/>
</dbReference>
<dbReference type="CDD" id="cd00082">
    <property type="entry name" value="HisKA"/>
    <property type="match status" value="1"/>
</dbReference>
<reference evidence="12 13" key="1">
    <citation type="submission" date="2020-07" db="EMBL/GenBank/DDBJ databases">
        <title>Genomic Encyclopedia of Type Strains, Phase IV (KMG-IV): sequencing the most valuable type-strain genomes for metagenomic binning, comparative biology and taxonomic classification.</title>
        <authorList>
            <person name="Goeker M."/>
        </authorList>
    </citation>
    <scope>NUCLEOTIDE SEQUENCE [LARGE SCALE GENOMIC DNA]</scope>
    <source>
        <strain evidence="12 13">DSM 17721</strain>
    </source>
</reference>
<organism evidence="12 13">
    <name type="scientific">Desulfosalsimonas propionicica</name>
    <dbReference type="NCBI Taxonomy" id="332175"/>
    <lineage>
        <taxon>Bacteria</taxon>
        <taxon>Pseudomonadati</taxon>
        <taxon>Thermodesulfobacteriota</taxon>
        <taxon>Desulfobacteria</taxon>
        <taxon>Desulfobacterales</taxon>
        <taxon>Desulfosalsimonadaceae</taxon>
        <taxon>Desulfosalsimonas</taxon>
    </lineage>
</organism>
<dbReference type="InterPro" id="IPR036097">
    <property type="entry name" value="HisK_dim/P_sf"/>
</dbReference>
<dbReference type="GO" id="GO:0000155">
    <property type="term" value="F:phosphorelay sensor kinase activity"/>
    <property type="evidence" value="ECO:0007669"/>
    <property type="project" value="InterPro"/>
</dbReference>
<dbReference type="InterPro" id="IPR035965">
    <property type="entry name" value="PAS-like_dom_sf"/>
</dbReference>
<evidence type="ECO:0000256" key="2">
    <source>
        <dbReference type="ARBA" id="ARBA00012438"/>
    </source>
</evidence>
<protein>
    <recommendedName>
        <fullName evidence="2">histidine kinase</fullName>
        <ecNumber evidence="2">2.7.13.3</ecNumber>
    </recommendedName>
</protein>
<keyword evidence="4" id="KW-0808">Transferase</keyword>
<dbReference type="GO" id="GO:0005524">
    <property type="term" value="F:ATP binding"/>
    <property type="evidence" value="ECO:0007669"/>
    <property type="project" value="UniProtKB-KW"/>
</dbReference>
<dbReference type="InterPro" id="IPR003661">
    <property type="entry name" value="HisK_dim/P_dom"/>
</dbReference>
<dbReference type="SMART" id="SM00387">
    <property type="entry name" value="HATPase_c"/>
    <property type="match status" value="1"/>
</dbReference>
<dbReference type="InterPro" id="IPR036890">
    <property type="entry name" value="HATPase_C_sf"/>
</dbReference>
<feature type="transmembrane region" description="Helical" evidence="9">
    <location>
        <begin position="12"/>
        <end position="35"/>
    </location>
</feature>
<dbReference type="Pfam" id="PF02518">
    <property type="entry name" value="HATPase_c"/>
    <property type="match status" value="1"/>
</dbReference>
<sequence length="581" mass="65834">MLKFFSYMRTRTAFGLLFFLIAGTALLVCITFWAWSGMDTDRQISPLVKAVLLLAMFTFAGAAMLILFMGEQIARKQAALNKQKQKYRNLFELVPCEIAILDKDFRLIHFNHRFAEKFNPKIGEYCFRAYKGREQKCEPCPVEKTFEDGLPHFSEETGYAKDGTTAHWLVVTSPQKDDDTGEIAAALEMTLDLTDLKLLEDKLKKSEKKYKDIFNNIANPIFVIDREDFTILDCNKSVQGVYGYSQSEICGTRFIDLFVADDRKYFGQLIKMRNEIHRARHLRKSEKTLFVNIRISPSEYEGKFVYLVTTSDITQRLEAEQQLIQASKMATLGEMATGVAHELNQPLSVIKTASSYLMKKIKSNTPIKNENLCTMAEEIDTHINRATRIIRHMREFGRKSGITSEKVSVNPVVEKAFDIFAQQLKLRGIDVVWELSPHLPSVRADESKLEQVIVNLLVNARDAIEDRWGRRSPGMDTREKKIFLRSHSDGRFVIIEVEDTGSGVAPDLVDKIFEPFFTTKNAGKGTGLGLSISYSIIREWGAAIYAEPGRSQGARFIIRFPVSKQDAPPPEGGMINNAAGV</sequence>
<evidence type="ECO:0000256" key="3">
    <source>
        <dbReference type="ARBA" id="ARBA00022553"/>
    </source>
</evidence>
<feature type="domain" description="Histidine kinase" evidence="10">
    <location>
        <begin position="338"/>
        <end position="564"/>
    </location>
</feature>
<evidence type="ECO:0000256" key="1">
    <source>
        <dbReference type="ARBA" id="ARBA00000085"/>
    </source>
</evidence>
<evidence type="ECO:0000256" key="5">
    <source>
        <dbReference type="ARBA" id="ARBA00022741"/>
    </source>
</evidence>
<evidence type="ECO:0000256" key="4">
    <source>
        <dbReference type="ARBA" id="ARBA00022679"/>
    </source>
</evidence>
<dbReference type="SUPFAM" id="SSF47384">
    <property type="entry name" value="Homodimeric domain of signal transducing histidine kinase"/>
    <property type="match status" value="1"/>
</dbReference>
<keyword evidence="13" id="KW-1185">Reference proteome</keyword>
<evidence type="ECO:0000256" key="6">
    <source>
        <dbReference type="ARBA" id="ARBA00022777"/>
    </source>
</evidence>
<keyword evidence="8" id="KW-0902">Two-component regulatory system</keyword>
<dbReference type="SUPFAM" id="SSF55785">
    <property type="entry name" value="PYP-like sensor domain (PAS domain)"/>
    <property type="match status" value="2"/>
</dbReference>
<dbReference type="Proteomes" id="UP000525298">
    <property type="component" value="Unassembled WGS sequence"/>
</dbReference>
<evidence type="ECO:0000313" key="12">
    <source>
        <dbReference type="EMBL" id="MBA2881575.1"/>
    </source>
</evidence>
<dbReference type="PROSITE" id="PS50109">
    <property type="entry name" value="HIS_KIN"/>
    <property type="match status" value="1"/>
</dbReference>
<comment type="catalytic activity">
    <reaction evidence="1">
        <text>ATP + protein L-histidine = ADP + protein N-phospho-L-histidine.</text>
        <dbReference type="EC" id="2.7.13.3"/>
    </reaction>
</comment>
<keyword evidence="6" id="KW-0418">Kinase</keyword>
<keyword evidence="3" id="KW-0597">Phosphoprotein</keyword>
<dbReference type="Gene3D" id="3.30.450.20">
    <property type="entry name" value="PAS domain"/>
    <property type="match status" value="2"/>
</dbReference>
<dbReference type="PANTHER" id="PTHR43065:SF46">
    <property type="entry name" value="C4-DICARBOXYLATE TRANSPORT SENSOR PROTEIN DCTB"/>
    <property type="match status" value="1"/>
</dbReference>
<keyword evidence="9" id="KW-0472">Membrane</keyword>
<evidence type="ECO:0000256" key="9">
    <source>
        <dbReference type="SAM" id="Phobius"/>
    </source>
</evidence>
<gene>
    <name evidence="12" type="ORF">HNR65_001902</name>
</gene>
<evidence type="ECO:0000259" key="11">
    <source>
        <dbReference type="PROSITE" id="PS50112"/>
    </source>
</evidence>